<proteinExistence type="predicted"/>
<gene>
    <name evidence="5" type="primary">LOC115823736</name>
</gene>
<keyword evidence="2" id="KW-1015">Disulfide bond</keyword>
<evidence type="ECO:0000256" key="2">
    <source>
        <dbReference type="ARBA" id="ARBA00023157"/>
    </source>
</evidence>
<dbReference type="PANTHER" id="PTHR22803">
    <property type="entry name" value="MANNOSE, PHOSPHOLIPASE, LECTIN RECEPTOR RELATED"/>
    <property type="match status" value="1"/>
</dbReference>
<reference evidence="4" key="1">
    <citation type="submission" date="2024-06" db="UniProtKB">
        <authorList>
            <consortium name="RefSeq"/>
        </authorList>
    </citation>
    <scope>NUCLEOTIDE SEQUENCE [LARGE SCALE GENOMIC DNA]</scope>
</reference>
<dbReference type="CDD" id="cd03590">
    <property type="entry name" value="CLECT_DC-SIGN_like"/>
    <property type="match status" value="1"/>
</dbReference>
<dbReference type="PROSITE" id="PS50041">
    <property type="entry name" value="C_TYPE_LECTIN_2"/>
    <property type="match status" value="1"/>
</dbReference>
<protein>
    <submittedName>
        <fullName evidence="5">C-type lectin domain family 4 member E-like</fullName>
    </submittedName>
</protein>
<evidence type="ECO:0000313" key="4">
    <source>
        <dbReference type="Proteomes" id="UP000504632"/>
    </source>
</evidence>
<dbReference type="OrthoDB" id="6337382at2759"/>
<dbReference type="SMART" id="SM00034">
    <property type="entry name" value="CLECT"/>
    <property type="match status" value="1"/>
</dbReference>
<dbReference type="InterPro" id="IPR018378">
    <property type="entry name" value="C-type_lectin_CS"/>
</dbReference>
<evidence type="ECO:0000313" key="5">
    <source>
        <dbReference type="RefSeq" id="XP_030643624.1"/>
    </source>
</evidence>
<accession>A0A6J2WH48</accession>
<dbReference type="AlphaFoldDB" id="A0A6J2WH48"/>
<dbReference type="InterPro" id="IPR050111">
    <property type="entry name" value="C-type_lectin/snaclec_domain"/>
</dbReference>
<keyword evidence="1" id="KW-0430">Lectin</keyword>
<dbReference type="PROSITE" id="PS00615">
    <property type="entry name" value="C_TYPE_LECTIN_1"/>
    <property type="match status" value="1"/>
</dbReference>
<dbReference type="InterPro" id="IPR001304">
    <property type="entry name" value="C-type_lectin-like"/>
</dbReference>
<dbReference type="Gene3D" id="3.10.100.10">
    <property type="entry name" value="Mannose-Binding Protein A, subunit A"/>
    <property type="match status" value="1"/>
</dbReference>
<sequence>MDEWMESGTSLYYLSATEKTWSESRQDCREKGADLVIINTKEEQEFLTSLKANVWIGLTDSVTEGNWNWVDGKPLTTEYWMAGEPNNVKEEDCVEILGPPKNDEKNWNDRSCDYKRKYVCEK</sequence>
<dbReference type="InParanoid" id="A0A6J2WH48"/>
<reference evidence="5" key="2">
    <citation type="submission" date="2025-08" db="UniProtKB">
        <authorList>
            <consortium name="RefSeq"/>
        </authorList>
    </citation>
    <scope>IDENTIFICATION</scope>
</reference>
<dbReference type="InterPro" id="IPR016187">
    <property type="entry name" value="CTDL_fold"/>
</dbReference>
<evidence type="ECO:0000259" key="3">
    <source>
        <dbReference type="PROSITE" id="PS50041"/>
    </source>
</evidence>
<dbReference type="Proteomes" id="UP000504632">
    <property type="component" value="Chromosome 11"/>
</dbReference>
<dbReference type="RefSeq" id="XP_030643624.1">
    <property type="nucleotide sequence ID" value="XM_030787764.1"/>
</dbReference>
<keyword evidence="4" id="KW-1185">Reference proteome</keyword>
<dbReference type="InterPro" id="IPR033989">
    <property type="entry name" value="CD209-like_CTLD"/>
</dbReference>
<dbReference type="Pfam" id="PF00059">
    <property type="entry name" value="Lectin_C"/>
    <property type="match status" value="1"/>
</dbReference>
<feature type="domain" description="C-type lectin" evidence="3">
    <location>
        <begin position="7"/>
        <end position="121"/>
    </location>
</feature>
<name>A0A6J2WH48_CHACN</name>
<dbReference type="InterPro" id="IPR016186">
    <property type="entry name" value="C-type_lectin-like/link_sf"/>
</dbReference>
<organism evidence="4 5">
    <name type="scientific">Chanos chanos</name>
    <name type="common">Milkfish</name>
    <name type="synonym">Mugil chanos</name>
    <dbReference type="NCBI Taxonomy" id="29144"/>
    <lineage>
        <taxon>Eukaryota</taxon>
        <taxon>Metazoa</taxon>
        <taxon>Chordata</taxon>
        <taxon>Craniata</taxon>
        <taxon>Vertebrata</taxon>
        <taxon>Euteleostomi</taxon>
        <taxon>Actinopterygii</taxon>
        <taxon>Neopterygii</taxon>
        <taxon>Teleostei</taxon>
        <taxon>Ostariophysi</taxon>
        <taxon>Gonorynchiformes</taxon>
        <taxon>Chanidae</taxon>
        <taxon>Chanos</taxon>
    </lineage>
</organism>
<dbReference type="GeneID" id="115823736"/>
<dbReference type="SUPFAM" id="SSF56436">
    <property type="entry name" value="C-type lectin-like"/>
    <property type="match status" value="1"/>
</dbReference>
<dbReference type="GO" id="GO:0030246">
    <property type="term" value="F:carbohydrate binding"/>
    <property type="evidence" value="ECO:0007669"/>
    <property type="project" value="UniProtKB-KW"/>
</dbReference>
<evidence type="ECO:0000256" key="1">
    <source>
        <dbReference type="ARBA" id="ARBA00022734"/>
    </source>
</evidence>